<accession>A0A9P5RQN6</accession>
<keyword evidence="2" id="KW-1185">Reference proteome</keyword>
<gene>
    <name evidence="1" type="ORF">BG015_002723</name>
</gene>
<sequence>PTALHLPHSSLSFYDMTKPFTLLALLAVLTLYVVQAADVYCFCHNWLQQVMKSETKVCLGLGTVPQFKKINSKGVVVYSSWPKKEWRNNWHKCCEDASVTSTGLTCHE</sequence>
<feature type="non-terminal residue" evidence="1">
    <location>
        <position position="1"/>
    </location>
</feature>
<name>A0A9P5RQN6_9FUNG</name>
<reference evidence="1" key="1">
    <citation type="journal article" date="2020" name="Fungal Divers.">
        <title>Resolving the Mortierellaceae phylogeny through synthesis of multi-gene phylogenetics and phylogenomics.</title>
        <authorList>
            <person name="Vandepol N."/>
            <person name="Liber J."/>
            <person name="Desiro A."/>
            <person name="Na H."/>
            <person name="Kennedy M."/>
            <person name="Barry K."/>
            <person name="Grigoriev I.V."/>
            <person name="Miller A.N."/>
            <person name="O'Donnell K."/>
            <person name="Stajich J.E."/>
            <person name="Bonito G."/>
        </authorList>
    </citation>
    <scope>NUCLEOTIDE SEQUENCE</scope>
    <source>
        <strain evidence="1">NRRL 6426</strain>
    </source>
</reference>
<proteinExistence type="predicted"/>
<comment type="caution">
    <text evidence="1">The sequence shown here is derived from an EMBL/GenBank/DDBJ whole genome shotgun (WGS) entry which is preliminary data.</text>
</comment>
<dbReference type="EMBL" id="JAAAUQ010001560">
    <property type="protein sequence ID" value="KAF9137436.1"/>
    <property type="molecule type" value="Genomic_DNA"/>
</dbReference>
<evidence type="ECO:0000313" key="2">
    <source>
        <dbReference type="Proteomes" id="UP000748756"/>
    </source>
</evidence>
<dbReference type="AlphaFoldDB" id="A0A9P5RQN6"/>
<dbReference type="OrthoDB" id="10300340at2759"/>
<dbReference type="Proteomes" id="UP000748756">
    <property type="component" value="Unassembled WGS sequence"/>
</dbReference>
<evidence type="ECO:0000313" key="1">
    <source>
        <dbReference type="EMBL" id="KAF9137436.1"/>
    </source>
</evidence>
<protein>
    <submittedName>
        <fullName evidence="1">Uncharacterized protein</fullName>
    </submittedName>
</protein>
<organism evidence="1 2">
    <name type="scientific">Linnemannia schmuckeri</name>
    <dbReference type="NCBI Taxonomy" id="64567"/>
    <lineage>
        <taxon>Eukaryota</taxon>
        <taxon>Fungi</taxon>
        <taxon>Fungi incertae sedis</taxon>
        <taxon>Mucoromycota</taxon>
        <taxon>Mortierellomycotina</taxon>
        <taxon>Mortierellomycetes</taxon>
        <taxon>Mortierellales</taxon>
        <taxon>Mortierellaceae</taxon>
        <taxon>Linnemannia</taxon>
    </lineage>
</organism>